<evidence type="ECO:0000313" key="2">
    <source>
        <dbReference type="EMBL" id="THC92398.1"/>
    </source>
</evidence>
<dbReference type="STRING" id="1220188.A0A4S3JDF6"/>
<name>A0A4S3JDF6_9EURO</name>
<dbReference type="VEuPathDB" id="FungiDB:EYZ11_008144"/>
<keyword evidence="1" id="KW-0732">Signal</keyword>
<feature type="signal peptide" evidence="1">
    <location>
        <begin position="1"/>
        <end position="18"/>
    </location>
</feature>
<gene>
    <name evidence="2" type="ORF">EYZ11_008144</name>
</gene>
<keyword evidence="3" id="KW-1185">Reference proteome</keyword>
<feature type="chain" id="PRO_5020565045" description="Cellobiose dehydrogenase cytochrome domain-containing protein" evidence="1">
    <location>
        <begin position="19"/>
        <end position="72"/>
    </location>
</feature>
<dbReference type="EMBL" id="SOSA01000338">
    <property type="protein sequence ID" value="THC92398.1"/>
    <property type="molecule type" value="Genomic_DNA"/>
</dbReference>
<accession>A0A4S3JDF6</accession>
<dbReference type="Proteomes" id="UP000308092">
    <property type="component" value="Unassembled WGS sequence"/>
</dbReference>
<comment type="caution">
    <text evidence="2">The sequence shown here is derived from an EMBL/GenBank/DDBJ whole genome shotgun (WGS) entry which is preliminary data.</text>
</comment>
<dbReference type="AlphaFoldDB" id="A0A4S3JDF6"/>
<sequence length="72" mass="7712">MHFTVGLISALAVTTAEAYLVMTNPIPYGKATLNNSPLAANSSDFPCKQCPGVYNPPLEGNKYTIGLKMDSY</sequence>
<reference evidence="2 3" key="1">
    <citation type="submission" date="2019-03" db="EMBL/GenBank/DDBJ databases">
        <title>The genome sequence of a newly discovered highly antifungal drug resistant Aspergillus species, Aspergillus tanneri NIH 1004.</title>
        <authorList>
            <person name="Mounaud S."/>
            <person name="Singh I."/>
            <person name="Joardar V."/>
            <person name="Pakala S."/>
            <person name="Pakala S."/>
            <person name="Venepally P."/>
            <person name="Hoover J."/>
            <person name="Nierman W."/>
            <person name="Chung J."/>
            <person name="Losada L."/>
        </authorList>
    </citation>
    <scope>NUCLEOTIDE SEQUENCE [LARGE SCALE GENOMIC DNA]</scope>
    <source>
        <strain evidence="2 3">NIH1004</strain>
    </source>
</reference>
<evidence type="ECO:0000256" key="1">
    <source>
        <dbReference type="SAM" id="SignalP"/>
    </source>
</evidence>
<proteinExistence type="predicted"/>
<organism evidence="2 3">
    <name type="scientific">Aspergillus tanneri</name>
    <dbReference type="NCBI Taxonomy" id="1220188"/>
    <lineage>
        <taxon>Eukaryota</taxon>
        <taxon>Fungi</taxon>
        <taxon>Dikarya</taxon>
        <taxon>Ascomycota</taxon>
        <taxon>Pezizomycotina</taxon>
        <taxon>Eurotiomycetes</taxon>
        <taxon>Eurotiomycetidae</taxon>
        <taxon>Eurotiales</taxon>
        <taxon>Aspergillaceae</taxon>
        <taxon>Aspergillus</taxon>
        <taxon>Aspergillus subgen. Circumdati</taxon>
    </lineage>
</organism>
<evidence type="ECO:0000313" key="3">
    <source>
        <dbReference type="Proteomes" id="UP000308092"/>
    </source>
</evidence>
<protein>
    <recommendedName>
        <fullName evidence="4">Cellobiose dehydrogenase cytochrome domain-containing protein</fullName>
    </recommendedName>
</protein>
<evidence type="ECO:0008006" key="4">
    <source>
        <dbReference type="Google" id="ProtNLM"/>
    </source>
</evidence>
<dbReference type="Gene3D" id="2.70.50.70">
    <property type="match status" value="1"/>
</dbReference>